<dbReference type="InterPro" id="IPR016035">
    <property type="entry name" value="Acyl_Trfase/lysoPLipase"/>
</dbReference>
<dbReference type="Gene3D" id="3.40.47.10">
    <property type="match status" value="1"/>
</dbReference>
<dbReference type="InterPro" id="IPR020841">
    <property type="entry name" value="PKS_Beta-ketoAc_synthase_dom"/>
</dbReference>
<dbReference type="InterPro" id="IPR020806">
    <property type="entry name" value="PKS_PP-bd"/>
</dbReference>
<protein>
    <submittedName>
        <fullName evidence="10">Acyltransferase domain-containing protein</fullName>
    </submittedName>
</protein>
<dbReference type="InterPro" id="IPR036736">
    <property type="entry name" value="ACP-like_sf"/>
</dbReference>
<evidence type="ECO:0000256" key="4">
    <source>
        <dbReference type="ARBA" id="ARBA00023268"/>
    </source>
</evidence>
<dbReference type="SUPFAM" id="SSF52151">
    <property type="entry name" value="FabD/lysophospholipase-like"/>
    <property type="match status" value="1"/>
</dbReference>
<feature type="domain" description="PKS/mFAS DH" evidence="9">
    <location>
        <begin position="889"/>
        <end position="1158"/>
    </location>
</feature>
<evidence type="ECO:0000313" key="11">
    <source>
        <dbReference type="Proteomes" id="UP000807309"/>
    </source>
</evidence>
<organism evidence="10 11">
    <name type="scientific">Nocardia abscessus</name>
    <dbReference type="NCBI Taxonomy" id="120957"/>
    <lineage>
        <taxon>Bacteria</taxon>
        <taxon>Bacillati</taxon>
        <taxon>Actinomycetota</taxon>
        <taxon>Actinomycetes</taxon>
        <taxon>Mycobacteriales</taxon>
        <taxon>Nocardiaceae</taxon>
        <taxon>Nocardia</taxon>
    </lineage>
</organism>
<dbReference type="SUPFAM" id="SSF53901">
    <property type="entry name" value="Thiolase-like"/>
    <property type="match status" value="1"/>
</dbReference>
<dbReference type="CDD" id="cd00833">
    <property type="entry name" value="PKS"/>
    <property type="match status" value="1"/>
</dbReference>
<dbReference type="SMART" id="SM01294">
    <property type="entry name" value="PKS_PP_betabranch"/>
    <property type="match status" value="1"/>
</dbReference>
<dbReference type="InterPro" id="IPR014031">
    <property type="entry name" value="Ketoacyl_synth_C"/>
</dbReference>
<dbReference type="PANTHER" id="PTHR43775:SF37">
    <property type="entry name" value="SI:DKEY-61P9.11"/>
    <property type="match status" value="1"/>
</dbReference>
<dbReference type="PROSITE" id="PS52019">
    <property type="entry name" value="PKS_MFAS_DH"/>
    <property type="match status" value="1"/>
</dbReference>
<evidence type="ECO:0000256" key="6">
    <source>
        <dbReference type="SAM" id="MobiDB-lite"/>
    </source>
</evidence>
<gene>
    <name evidence="10" type="ORF">IU470_22195</name>
</gene>
<evidence type="ECO:0000259" key="7">
    <source>
        <dbReference type="PROSITE" id="PS50075"/>
    </source>
</evidence>
<dbReference type="Pfam" id="PF02801">
    <property type="entry name" value="Ketoacyl-synt_C"/>
    <property type="match status" value="1"/>
</dbReference>
<dbReference type="SMART" id="SM00827">
    <property type="entry name" value="PKS_AT"/>
    <property type="match status" value="1"/>
</dbReference>
<dbReference type="InterPro" id="IPR014043">
    <property type="entry name" value="Acyl_transferase_dom"/>
</dbReference>
<keyword evidence="11" id="KW-1185">Reference proteome</keyword>
<dbReference type="Pfam" id="PF00550">
    <property type="entry name" value="PP-binding"/>
    <property type="match status" value="1"/>
</dbReference>
<dbReference type="InterPro" id="IPR006162">
    <property type="entry name" value="Ppantetheine_attach_site"/>
</dbReference>
<evidence type="ECO:0000256" key="3">
    <source>
        <dbReference type="ARBA" id="ARBA00022679"/>
    </source>
</evidence>
<keyword evidence="10" id="KW-0012">Acyltransferase</keyword>
<dbReference type="InterPro" id="IPR049552">
    <property type="entry name" value="PKS_DH_N"/>
</dbReference>
<dbReference type="InterPro" id="IPR050091">
    <property type="entry name" value="PKS_NRPS_Biosynth_Enz"/>
</dbReference>
<dbReference type="InterPro" id="IPR042104">
    <property type="entry name" value="PKS_dehydratase_sf"/>
</dbReference>
<dbReference type="Gene3D" id="3.40.366.10">
    <property type="entry name" value="Malonyl-Coenzyme A Acyl Carrier Protein, domain 2"/>
    <property type="match status" value="1"/>
</dbReference>
<feature type="region of interest" description="Disordered" evidence="6">
    <location>
        <begin position="740"/>
        <end position="764"/>
    </location>
</feature>
<proteinExistence type="predicted"/>
<dbReference type="InterPro" id="IPR016039">
    <property type="entry name" value="Thiolase-like"/>
</dbReference>
<dbReference type="InterPro" id="IPR014030">
    <property type="entry name" value="Ketoacyl_synth_N"/>
</dbReference>
<dbReference type="PROSITE" id="PS50075">
    <property type="entry name" value="CARRIER"/>
    <property type="match status" value="1"/>
</dbReference>
<accession>A0ABS0CBR7</accession>
<dbReference type="PANTHER" id="PTHR43775">
    <property type="entry name" value="FATTY ACID SYNTHASE"/>
    <property type="match status" value="1"/>
</dbReference>
<dbReference type="InterPro" id="IPR049900">
    <property type="entry name" value="PKS_mFAS_DH"/>
</dbReference>
<evidence type="ECO:0000256" key="1">
    <source>
        <dbReference type="ARBA" id="ARBA00022450"/>
    </source>
</evidence>
<dbReference type="Proteomes" id="UP000807309">
    <property type="component" value="Unassembled WGS sequence"/>
</dbReference>
<evidence type="ECO:0000259" key="8">
    <source>
        <dbReference type="PROSITE" id="PS52004"/>
    </source>
</evidence>
<evidence type="ECO:0000259" key="9">
    <source>
        <dbReference type="PROSITE" id="PS52019"/>
    </source>
</evidence>
<dbReference type="InterPro" id="IPR009081">
    <property type="entry name" value="PP-bd_ACP"/>
</dbReference>
<evidence type="ECO:0000256" key="2">
    <source>
        <dbReference type="ARBA" id="ARBA00022553"/>
    </source>
</evidence>
<feature type="region of interest" description="N-terminal hotdog fold" evidence="5">
    <location>
        <begin position="889"/>
        <end position="1013"/>
    </location>
</feature>
<feature type="active site" description="Proton donor; for dehydratase activity" evidence="5">
    <location>
        <position position="1083"/>
    </location>
</feature>
<dbReference type="EMBL" id="JADLRE010000017">
    <property type="protein sequence ID" value="MBF6227806.1"/>
    <property type="molecule type" value="Genomic_DNA"/>
</dbReference>
<dbReference type="SUPFAM" id="SSF55048">
    <property type="entry name" value="Probable ACP-binding domain of malonyl-CoA ACP transacylase"/>
    <property type="match status" value="1"/>
</dbReference>
<keyword evidence="4" id="KW-0511">Multifunctional enzyme</keyword>
<dbReference type="PROSITE" id="PS52004">
    <property type="entry name" value="KS3_2"/>
    <property type="match status" value="1"/>
</dbReference>
<feature type="domain" description="Ketosynthase family 3 (KS3)" evidence="8">
    <location>
        <begin position="3"/>
        <end position="427"/>
    </location>
</feature>
<dbReference type="SMART" id="SM00823">
    <property type="entry name" value="PKS_PP"/>
    <property type="match status" value="1"/>
</dbReference>
<dbReference type="SMART" id="SM00826">
    <property type="entry name" value="PKS_DH"/>
    <property type="match status" value="1"/>
</dbReference>
<dbReference type="SMART" id="SM00825">
    <property type="entry name" value="PKS_KS"/>
    <property type="match status" value="1"/>
</dbReference>
<dbReference type="Gene3D" id="1.10.1200.10">
    <property type="entry name" value="ACP-like"/>
    <property type="match status" value="1"/>
</dbReference>
<dbReference type="RefSeq" id="WP_195034760.1">
    <property type="nucleotide sequence ID" value="NZ_JADLRE010000017.1"/>
</dbReference>
<dbReference type="Pfam" id="PF00698">
    <property type="entry name" value="Acyl_transf_1"/>
    <property type="match status" value="1"/>
</dbReference>
<dbReference type="SUPFAM" id="SSF47336">
    <property type="entry name" value="ACP-like"/>
    <property type="match status" value="1"/>
</dbReference>
<name>A0ABS0CBR7_9NOCA</name>
<keyword evidence="1" id="KW-0596">Phosphopantetheine</keyword>
<keyword evidence="3" id="KW-0808">Transferase</keyword>
<dbReference type="Pfam" id="PF16197">
    <property type="entry name" value="KAsynt_C_assoc"/>
    <property type="match status" value="1"/>
</dbReference>
<dbReference type="Gene3D" id="3.30.70.3290">
    <property type="match status" value="1"/>
</dbReference>
<feature type="active site" description="Proton acceptor; for dehydratase activity" evidence="5">
    <location>
        <position position="922"/>
    </location>
</feature>
<feature type="region of interest" description="C-terminal hotdog fold" evidence="5">
    <location>
        <begin position="1027"/>
        <end position="1158"/>
    </location>
</feature>
<keyword evidence="2" id="KW-0597">Phosphoprotein</keyword>
<dbReference type="GO" id="GO:0016746">
    <property type="term" value="F:acyltransferase activity"/>
    <property type="evidence" value="ECO:0007669"/>
    <property type="project" value="UniProtKB-KW"/>
</dbReference>
<feature type="domain" description="Carrier" evidence="7">
    <location>
        <begin position="1186"/>
        <end position="1263"/>
    </location>
</feature>
<dbReference type="InterPro" id="IPR016036">
    <property type="entry name" value="Malonyl_transacylase_ACP-bd"/>
</dbReference>
<dbReference type="Pfam" id="PF21089">
    <property type="entry name" value="PKS_DH_N"/>
    <property type="match status" value="1"/>
</dbReference>
<dbReference type="Pfam" id="PF00109">
    <property type="entry name" value="ketoacyl-synt"/>
    <property type="match status" value="1"/>
</dbReference>
<dbReference type="InterPro" id="IPR020807">
    <property type="entry name" value="PKS_DH"/>
</dbReference>
<dbReference type="InterPro" id="IPR032821">
    <property type="entry name" value="PKS_assoc"/>
</dbReference>
<evidence type="ECO:0000313" key="10">
    <source>
        <dbReference type="EMBL" id="MBF6227806.1"/>
    </source>
</evidence>
<dbReference type="Gene3D" id="3.10.129.110">
    <property type="entry name" value="Polyketide synthase dehydratase"/>
    <property type="match status" value="1"/>
</dbReference>
<comment type="caution">
    <text evidence="10">The sequence shown here is derived from an EMBL/GenBank/DDBJ whole genome shotgun (WGS) entry which is preliminary data.</text>
</comment>
<dbReference type="InterPro" id="IPR001227">
    <property type="entry name" value="Ac_transferase_dom_sf"/>
</dbReference>
<sequence length="1264" mass="136212">MTDEPIAVIGVSCRFAHAVKTPEDFWNMLREGRDAVGEPSAERWAPYHNISPRIHAILSKATRHGCYLDDVAGFDATFFGISPREAIALDPQQRILLELSWEALERAGIPPDSLRGTDTSVFMAGTTHDYSDRMITDLPRLDAWAVNGTYAFGLANRISYTLDLHGASIAIDTACAGSLTTVQLACQHLWRRESNMALVGGVNVIGAPGPAVALAAAGATSAYGRSKSFDAEADGYGRGEGAGVVVLKRLDDALRDHDPVLAVVRGCGVFHDGTGAGIMVPNGVAQEKMLRRIYERFDIPLDSIDYIEAHATGTPIGDPIELGVLADVFGARRAAGDPCFIGSVKPNIGHLEAGAGIAALIKTVLALRYRALPASLHTRLTQAIDWESSGLSVVNTLRPWPNRCGPRRAGISAFGVGGTIAHLIVEEAPQQRASGREDQNCAQKPPYVVPLSAASETGLRAQALALAQWLEGHPYADLNSVGHTLALRRSHLAERTAVVVTDLGNLTRSLRSVAECSHMDGSGCGRSRGVVWVFSGHGAQWAGMGQGLLDHDMHFTEVIDRLGPIYDAELGLTPRKAIMAGDWSSTVHVQAMTFAMQAALIATWQARGVRPAAVVGHSLGEIAAALAAGSIDLDSAARFACRRALLVEQVAGGGAMTMVNITFEDAEERLRSLPNVWVAIASAPEWTVVSGSRDAVAAAEVSWKDEGLVVRRIETDVAFHSPYMDPLVADTVKAGGHLAPQPPDVPMYSSVGPDPRTTRARDGSYYGATIREPVRFRQAVQAAIDDGYRVFLEVSSHPIVAHSISEMLERQQIEDSVVAHSLYRRHAELNSILTNLALLYCHSVPVDWSGTFNGGSLVDLPTVQWQHRPFWLQPPVVDNTYGGHDPESHTLLGTPLTVSGMPDLHVWQSTLDFSSRPYPGEHRLQQTEVLPGAIYFATLFAAAIESGMSHVVLTDVDLRAPLTLNTARTVQVVVNAGAARLSSCPVGSGGAITDSDSWHCHLTAGLGTTAQTEPQSVDLNLLRARCTIPTMWQEVEDRLLNAGLGGHSFDWIIEEVSRGPNAFLAVVSERNAQPATDWAPLIDATLNTLQLLSPDDDLRLLAGVGRAEFWDLPVKRAFIYGSTDHDGVVSLSLISENGKVLVQLAEVKQANLGELIVTPPKADELAHNSTHPSNDTGMKWDFQGGDRLAELKNDLRNQVSVELGMRPEEVTSARPLGDIGLDSVLAIRLRTRLSRRYGLELPPTLLWDHPTLADIGGYIDRHLP</sequence>
<dbReference type="PROSITE" id="PS00012">
    <property type="entry name" value="PHOSPHOPANTETHEINE"/>
    <property type="match status" value="1"/>
</dbReference>
<evidence type="ECO:0000256" key="5">
    <source>
        <dbReference type="PROSITE-ProRule" id="PRU01363"/>
    </source>
</evidence>
<reference evidence="10 11" key="1">
    <citation type="submission" date="2020-10" db="EMBL/GenBank/DDBJ databases">
        <title>Identification of Nocardia species via Next-generation sequencing and recognition of intraspecies genetic diversity.</title>
        <authorList>
            <person name="Li P."/>
            <person name="Li P."/>
            <person name="Lu B."/>
        </authorList>
    </citation>
    <scope>NUCLEOTIDE SEQUENCE [LARGE SCALE GENOMIC DNA]</scope>
    <source>
        <strain evidence="10 11">N-11</strain>
    </source>
</reference>